<dbReference type="EMBL" id="BMRB01000011">
    <property type="protein sequence ID" value="GGS59583.1"/>
    <property type="molecule type" value="Genomic_DNA"/>
</dbReference>
<dbReference type="AlphaFoldDB" id="A0A918GTX7"/>
<name>A0A918GTX7_9PSEU</name>
<accession>A0A918GTX7</accession>
<reference evidence="1" key="2">
    <citation type="submission" date="2020-09" db="EMBL/GenBank/DDBJ databases">
        <authorList>
            <person name="Sun Q."/>
            <person name="Ohkuma M."/>
        </authorList>
    </citation>
    <scope>NUCLEOTIDE SEQUENCE</scope>
    <source>
        <strain evidence="1">JCM 3276</strain>
    </source>
</reference>
<comment type="caution">
    <text evidence="1">The sequence shown here is derived from an EMBL/GenBank/DDBJ whole genome shotgun (WGS) entry which is preliminary data.</text>
</comment>
<reference evidence="1" key="1">
    <citation type="journal article" date="2014" name="Int. J. Syst. Evol. Microbiol.">
        <title>Complete genome sequence of Corynebacterium casei LMG S-19264T (=DSM 44701T), isolated from a smear-ripened cheese.</title>
        <authorList>
            <consortium name="US DOE Joint Genome Institute (JGI-PGF)"/>
            <person name="Walter F."/>
            <person name="Albersmeier A."/>
            <person name="Kalinowski J."/>
            <person name="Ruckert C."/>
        </authorList>
    </citation>
    <scope>NUCLEOTIDE SEQUENCE</scope>
    <source>
        <strain evidence="1">JCM 3276</strain>
    </source>
</reference>
<keyword evidence="2" id="KW-1185">Reference proteome</keyword>
<proteinExistence type="predicted"/>
<dbReference type="Proteomes" id="UP000660680">
    <property type="component" value="Unassembled WGS sequence"/>
</dbReference>
<protein>
    <submittedName>
        <fullName evidence="1">Uncharacterized protein</fullName>
    </submittedName>
</protein>
<evidence type="ECO:0000313" key="2">
    <source>
        <dbReference type="Proteomes" id="UP000660680"/>
    </source>
</evidence>
<evidence type="ECO:0000313" key="1">
    <source>
        <dbReference type="EMBL" id="GGS59583.1"/>
    </source>
</evidence>
<organism evidence="1 2">
    <name type="scientific">Actinokineospora fastidiosa</name>
    <dbReference type="NCBI Taxonomy" id="1816"/>
    <lineage>
        <taxon>Bacteria</taxon>
        <taxon>Bacillati</taxon>
        <taxon>Actinomycetota</taxon>
        <taxon>Actinomycetes</taxon>
        <taxon>Pseudonocardiales</taxon>
        <taxon>Pseudonocardiaceae</taxon>
        <taxon>Actinokineospora</taxon>
    </lineage>
</organism>
<sequence length="142" mass="16015">MLSQYYTDLLSWPTTIAPDTGEVQLRLGETIDALVMRARFGGEVNHQLVQAMLHVPIIIVPGAKVVDWVFLTQPRTPMRRSTIDDLMAAEVGWYDADDTIALPAFGATEGDLRWLQCPEARAELPSWETIVGAVRRTFMRTW</sequence>
<gene>
    <name evidence="1" type="ORF">GCM10010171_63180</name>
</gene>